<comment type="caution">
    <text evidence="1">The sequence shown here is derived from an EMBL/GenBank/DDBJ whole genome shotgun (WGS) entry which is preliminary data.</text>
</comment>
<evidence type="ECO:0000313" key="1">
    <source>
        <dbReference type="EMBL" id="RGM72210.1"/>
    </source>
</evidence>
<accession>A0A3E4YC29</accession>
<gene>
    <name evidence="1" type="ORF">DXB99_06675</name>
</gene>
<dbReference type="Proteomes" id="UP000260758">
    <property type="component" value="Unassembled WGS sequence"/>
</dbReference>
<proteinExistence type="predicted"/>
<name>A0A3E4YC29_9FIRM</name>
<evidence type="ECO:0000313" key="2">
    <source>
        <dbReference type="Proteomes" id="UP000260758"/>
    </source>
</evidence>
<dbReference type="RefSeq" id="WP_117718692.1">
    <property type="nucleotide sequence ID" value="NZ_QSTP01000005.1"/>
</dbReference>
<sequence>MKTPEIPNMNTTGKHRVDVSNLETKFHPERFKYLSPEYIDYRALSITEVGDLKRGCGVNLDVKAGQLTYSYDGHNIWSTDPEVEVEDIFHEQEREQAITNADSPVPSF</sequence>
<dbReference type="AlphaFoldDB" id="A0A3E4YC29"/>
<reference evidence="1 2" key="1">
    <citation type="submission" date="2018-08" db="EMBL/GenBank/DDBJ databases">
        <title>A genome reference for cultivated species of the human gut microbiota.</title>
        <authorList>
            <person name="Zou Y."/>
            <person name="Xue W."/>
            <person name="Luo G."/>
        </authorList>
    </citation>
    <scope>NUCLEOTIDE SEQUENCE [LARGE SCALE GENOMIC DNA]</scope>
    <source>
        <strain evidence="1 2">OM07-13</strain>
    </source>
</reference>
<organism evidence="1 2">
    <name type="scientific">Agathobacter rectalis</name>
    <dbReference type="NCBI Taxonomy" id="39491"/>
    <lineage>
        <taxon>Bacteria</taxon>
        <taxon>Bacillati</taxon>
        <taxon>Bacillota</taxon>
        <taxon>Clostridia</taxon>
        <taxon>Lachnospirales</taxon>
        <taxon>Lachnospiraceae</taxon>
        <taxon>Agathobacter</taxon>
    </lineage>
</organism>
<protein>
    <submittedName>
        <fullName evidence="1">Uncharacterized protein</fullName>
    </submittedName>
</protein>
<dbReference type="EMBL" id="QSTP01000005">
    <property type="protein sequence ID" value="RGM72210.1"/>
    <property type="molecule type" value="Genomic_DNA"/>
</dbReference>